<feature type="region of interest" description="Disordered" evidence="1">
    <location>
        <begin position="1"/>
        <end position="144"/>
    </location>
</feature>
<feature type="region of interest" description="Disordered" evidence="1">
    <location>
        <begin position="157"/>
        <end position="202"/>
    </location>
</feature>
<feature type="compositionally biased region" description="Polar residues" evidence="1">
    <location>
        <begin position="94"/>
        <end position="117"/>
    </location>
</feature>
<keyword evidence="2" id="KW-1185">Reference proteome</keyword>
<reference evidence="3" key="1">
    <citation type="submission" date="2025-08" db="UniProtKB">
        <authorList>
            <consortium name="RefSeq"/>
        </authorList>
    </citation>
    <scope>IDENTIFICATION</scope>
</reference>
<gene>
    <name evidence="3" type="primary">LOC106013932</name>
</gene>
<feature type="compositionally biased region" description="Low complexity" evidence="1">
    <location>
        <begin position="21"/>
        <end position="30"/>
    </location>
</feature>
<dbReference type="GeneID" id="106013932"/>
<name>A0ABM1AER2_APLCA</name>
<feature type="compositionally biased region" description="Polar residues" evidence="1">
    <location>
        <begin position="77"/>
        <end position="86"/>
    </location>
</feature>
<sequence>MLQTGDPSMNSGFGGCCNVPGDGRSSGSDSNRATAVNGGARGGRRTVESGGNSPMSKDSEFGLTATQGLGQAGKPTGGNSPSSPNVQGVFAFGASSTNWNGEWQDSSWDTQPSSRTVKASGASAKASSGNINDRDVSPTEPKSALSALGLSQLLASSHNAKPAATTATPSVWNGQWKESWPGTDQSKPQNQETSKSPEIPKETMLDILIACLQREGGSMRTCYTSR</sequence>
<evidence type="ECO:0000313" key="2">
    <source>
        <dbReference type="Proteomes" id="UP000694888"/>
    </source>
</evidence>
<feature type="compositionally biased region" description="Polar residues" evidence="1">
    <location>
        <begin position="182"/>
        <end position="196"/>
    </location>
</feature>
<organism evidence="2 3">
    <name type="scientific">Aplysia californica</name>
    <name type="common">California sea hare</name>
    <dbReference type="NCBI Taxonomy" id="6500"/>
    <lineage>
        <taxon>Eukaryota</taxon>
        <taxon>Metazoa</taxon>
        <taxon>Spiralia</taxon>
        <taxon>Lophotrochozoa</taxon>
        <taxon>Mollusca</taxon>
        <taxon>Gastropoda</taxon>
        <taxon>Heterobranchia</taxon>
        <taxon>Euthyneura</taxon>
        <taxon>Tectipleura</taxon>
        <taxon>Aplysiida</taxon>
        <taxon>Aplysioidea</taxon>
        <taxon>Aplysiidae</taxon>
        <taxon>Aplysia</taxon>
    </lineage>
</organism>
<dbReference type="RefSeq" id="XP_012946276.1">
    <property type="nucleotide sequence ID" value="XM_013090822.1"/>
</dbReference>
<feature type="compositionally biased region" description="Polar residues" evidence="1">
    <location>
        <begin position="1"/>
        <end position="11"/>
    </location>
</feature>
<feature type="compositionally biased region" description="Low complexity" evidence="1">
    <location>
        <begin position="118"/>
        <end position="129"/>
    </location>
</feature>
<proteinExistence type="predicted"/>
<protein>
    <submittedName>
        <fullName evidence="3">Uncharacterized protein LOC106013932</fullName>
    </submittedName>
</protein>
<evidence type="ECO:0000313" key="3">
    <source>
        <dbReference type="RefSeq" id="XP_012946276.1"/>
    </source>
</evidence>
<dbReference type="Proteomes" id="UP000694888">
    <property type="component" value="Unplaced"/>
</dbReference>
<evidence type="ECO:0000256" key="1">
    <source>
        <dbReference type="SAM" id="MobiDB-lite"/>
    </source>
</evidence>
<accession>A0ABM1AER2</accession>